<organism evidence="1 2">
    <name type="scientific">Phaeocystis globosa virus PgV-16T</name>
    <dbReference type="NCBI Taxonomy" id="3071227"/>
    <lineage>
        <taxon>Viruses</taxon>
        <taxon>Varidnaviria</taxon>
        <taxon>Bamfordvirae</taxon>
        <taxon>Nucleocytoviricota</taxon>
        <taxon>Megaviricetes</taxon>
        <taxon>Imitervirales</taxon>
        <taxon>Mesomimiviridae</taxon>
        <taxon>Tethysvirus</taxon>
        <taxon>Tethysvirus hollandense</taxon>
    </lineage>
</organism>
<gene>
    <name evidence="1" type="ORF">PGCG_00089</name>
</gene>
<protein>
    <submittedName>
        <fullName evidence="1">Uncharacterized protein</fullName>
    </submittedName>
</protein>
<dbReference type="Proteomes" id="UP000204225">
    <property type="component" value="Segment"/>
</dbReference>
<keyword evidence="2" id="KW-1185">Reference proteome</keyword>
<sequence length="205" mass="23768">MINYDTLTNYSQIVSKLSIFIFIIAANYVGDIFSCGVRSFMKEYMLFKHAVGVFIMLFFVGLIQENLSIKDRISQSFVLYFWFIFINRAPTIITLTSIIILAVIYIIGLFINDLQTKPVGNIDKNNEKIELYTKVNNFLFVTCFIISIIGTSVYIYILKRNMGKDFNAVRFLLGTRDQECFKNGAFKKFKENPLFWDIQIARKGS</sequence>
<evidence type="ECO:0000313" key="2">
    <source>
        <dbReference type="Proteomes" id="UP000204225"/>
    </source>
</evidence>
<reference evidence="1 2" key="1">
    <citation type="journal article" date="2013" name="Proc. Natl. Acad. Sci. U.S.A.">
        <title>Genome of Phaeocystis globosa virus PgV-16T highlights the common ancestry of the largest known DNA viruses infecting eukaryotes.</title>
        <authorList>
            <person name="Santini S."/>
            <person name="Jeudy S."/>
            <person name="Bartoli J."/>
            <person name="Poirot O."/>
            <person name="Lescot M."/>
            <person name="Abergel C."/>
            <person name="Barbe V."/>
            <person name="Wommack K.E."/>
            <person name="Noordeloos A.A."/>
            <person name="Brussaard C.P."/>
            <person name="Claverie J.M."/>
        </authorList>
    </citation>
    <scope>NUCLEOTIDE SEQUENCE [LARGE SCALE GENOMIC DNA]</scope>
    <source>
        <strain evidence="1 2">16T</strain>
    </source>
</reference>
<dbReference type="EMBL" id="KC662249">
    <property type="protein sequence ID" value="AGM15401.1"/>
    <property type="molecule type" value="Genomic_DNA"/>
</dbReference>
<proteinExistence type="predicted"/>
<evidence type="ECO:0000313" key="1">
    <source>
        <dbReference type="EMBL" id="AGM15401.1"/>
    </source>
</evidence>
<name>A0AC59EWR8_9VIRU</name>
<accession>A0AC59EWR8</accession>